<evidence type="ECO:0000313" key="7">
    <source>
        <dbReference type="Proteomes" id="UP001146430"/>
    </source>
</evidence>
<dbReference type="PANTHER" id="PTHR45947:SF3">
    <property type="entry name" value="SULFOQUINOVOSYL TRANSFERASE SQD2"/>
    <property type="match status" value="1"/>
</dbReference>
<keyword evidence="1 6" id="KW-0328">Glycosyltransferase</keyword>
<dbReference type="InterPro" id="IPR028098">
    <property type="entry name" value="Glyco_trans_4-like_N"/>
</dbReference>
<dbReference type="GO" id="GO:1901137">
    <property type="term" value="P:carbohydrate derivative biosynthetic process"/>
    <property type="evidence" value="ECO:0007669"/>
    <property type="project" value="UniProtKB-ARBA"/>
</dbReference>
<dbReference type="InterPro" id="IPR001296">
    <property type="entry name" value="Glyco_trans_1"/>
</dbReference>
<organism evidence="5 7">
    <name type="scientific">Corynebacterium curieae</name>
    <dbReference type="NCBI Taxonomy" id="2913500"/>
    <lineage>
        <taxon>Bacteria</taxon>
        <taxon>Bacillati</taxon>
        <taxon>Actinomycetota</taxon>
        <taxon>Actinomycetes</taxon>
        <taxon>Mycobacteriales</taxon>
        <taxon>Corynebacteriaceae</taxon>
        <taxon>Corynebacterium</taxon>
    </lineage>
</organism>
<dbReference type="EMBL" id="JAVBID010000001">
    <property type="protein sequence ID" value="MDV2423093.1"/>
    <property type="molecule type" value="Genomic_DNA"/>
</dbReference>
<dbReference type="Gene3D" id="3.40.50.2000">
    <property type="entry name" value="Glycogen Phosphorylase B"/>
    <property type="match status" value="2"/>
</dbReference>
<evidence type="ECO:0000313" key="6">
    <source>
        <dbReference type="EMBL" id="MDV2423093.1"/>
    </source>
</evidence>
<dbReference type="Proteomes" id="UP001185631">
    <property type="component" value="Unassembled WGS sequence"/>
</dbReference>
<evidence type="ECO:0000256" key="1">
    <source>
        <dbReference type="ARBA" id="ARBA00022676"/>
    </source>
</evidence>
<dbReference type="Proteomes" id="UP001146430">
    <property type="component" value="Unassembled WGS sequence"/>
</dbReference>
<sequence>MARILLVTNDFPPKIGGIQSYLRDFVATLDPRDVVVFASTQEPPAEFDAAADYKVIRWPRRVMLPTPATVRRMQEIIRAENIDIVWFGAAAPLALMGKAAKEAGATRVVATTHGHEVGWSMVPVARQCLRRIGDYADVITYISDYTLRRLRGPFGPYPRWEHLPSGVSVENFSPATPEQRAAAKAEFGVNGPTIVCISRFVPRKGQDQLLRAMPLVREEFPDAQLLLIGRGRYRAALVELADMYCPDAVIQEAESIDTALHAADVFAMPARTRGGGLDVEGLGIVYLEAQACGVPVIAGDSGGAPETVTGETGVVVKGSSVEELAQGLKALLGDPHRRQQMGQAGRRHVEENWTWQIMGQRLRRLMS</sequence>
<dbReference type="CDD" id="cd03801">
    <property type="entry name" value="GT4_PimA-like"/>
    <property type="match status" value="1"/>
</dbReference>
<comment type="caution">
    <text evidence="5">The sequence shown here is derived from an EMBL/GenBank/DDBJ whole genome shotgun (WGS) entry which is preliminary data.</text>
</comment>
<feature type="domain" description="Glycosyltransferase subfamily 4-like N-terminal" evidence="4">
    <location>
        <begin position="15"/>
        <end position="170"/>
    </location>
</feature>
<dbReference type="GO" id="GO:0016758">
    <property type="term" value="F:hexosyltransferase activity"/>
    <property type="evidence" value="ECO:0007669"/>
    <property type="project" value="TreeGrafter"/>
</dbReference>
<dbReference type="FunFam" id="3.40.50.2000:FF:000115">
    <property type="entry name" value="Alpha-(1-6)-phosphatidylinositol monomannoside mannosyltransferase"/>
    <property type="match status" value="1"/>
</dbReference>
<gene>
    <name evidence="5" type="ORF">L8V01_02345</name>
    <name evidence="6" type="ORF">RAE13_01500</name>
</gene>
<keyword evidence="8" id="KW-1185">Reference proteome</keyword>
<dbReference type="RefSeq" id="WP_269945547.1">
    <property type="nucleotide sequence ID" value="NZ_JAKMUU010000001.1"/>
</dbReference>
<protein>
    <submittedName>
        <fullName evidence="5">Glycosyltransferase family 4 protein</fullName>
        <ecNumber evidence="6">2.4.-.-</ecNumber>
    </submittedName>
</protein>
<evidence type="ECO:0000256" key="2">
    <source>
        <dbReference type="ARBA" id="ARBA00022679"/>
    </source>
</evidence>
<dbReference type="Pfam" id="PF00534">
    <property type="entry name" value="Glycos_transf_1"/>
    <property type="match status" value="1"/>
</dbReference>
<accession>A0A9X3MBN2</accession>
<name>A0A9X3MBN2_9CORY</name>
<dbReference type="EC" id="2.4.-.-" evidence="6"/>
<evidence type="ECO:0000313" key="5">
    <source>
        <dbReference type="EMBL" id="MCZ9306328.1"/>
    </source>
</evidence>
<dbReference type="InterPro" id="IPR050194">
    <property type="entry name" value="Glycosyltransferase_grp1"/>
</dbReference>
<evidence type="ECO:0000313" key="8">
    <source>
        <dbReference type="Proteomes" id="UP001185631"/>
    </source>
</evidence>
<evidence type="ECO:0000259" key="3">
    <source>
        <dbReference type="Pfam" id="PF00534"/>
    </source>
</evidence>
<evidence type="ECO:0000259" key="4">
    <source>
        <dbReference type="Pfam" id="PF13439"/>
    </source>
</evidence>
<dbReference type="EMBL" id="JAKMUU010000001">
    <property type="protein sequence ID" value="MCZ9306328.1"/>
    <property type="molecule type" value="Genomic_DNA"/>
</dbReference>
<dbReference type="AlphaFoldDB" id="A0A9X3MBN2"/>
<keyword evidence="2 6" id="KW-0808">Transferase</keyword>
<feature type="domain" description="Glycosyl transferase family 1" evidence="3">
    <location>
        <begin position="184"/>
        <end position="347"/>
    </location>
</feature>
<dbReference type="PANTHER" id="PTHR45947">
    <property type="entry name" value="SULFOQUINOVOSYL TRANSFERASE SQD2"/>
    <property type="match status" value="1"/>
</dbReference>
<reference evidence="6 8" key="2">
    <citation type="submission" date="2023-08" db="EMBL/GenBank/DDBJ databases">
        <title>Genomic characterization of the C. tuberculostearicum species complex, a ubiquitous member of the human skin microbiome.</title>
        <authorList>
            <person name="Ahmed N."/>
            <person name="Deming C."/>
            <person name="Conlan S."/>
            <person name="Segre J."/>
        </authorList>
    </citation>
    <scope>NUCLEOTIDE SEQUENCE [LARGE SCALE GENOMIC DNA]</scope>
    <source>
        <strain evidence="6 8">CTNIH19</strain>
    </source>
</reference>
<dbReference type="SUPFAM" id="SSF53756">
    <property type="entry name" value="UDP-Glycosyltransferase/glycogen phosphorylase"/>
    <property type="match status" value="1"/>
</dbReference>
<proteinExistence type="predicted"/>
<dbReference type="GO" id="GO:1903509">
    <property type="term" value="P:liposaccharide metabolic process"/>
    <property type="evidence" value="ECO:0007669"/>
    <property type="project" value="UniProtKB-ARBA"/>
</dbReference>
<dbReference type="Pfam" id="PF13439">
    <property type="entry name" value="Glyco_transf_4"/>
    <property type="match status" value="1"/>
</dbReference>
<reference evidence="5" key="1">
    <citation type="submission" date="2022-02" db="EMBL/GenBank/DDBJ databases">
        <title>Corynebacterium sp. from urogenital microbiome.</title>
        <authorList>
            <person name="Cappelli E.A."/>
            <person name="Ribeiro T.G."/>
            <person name="Peixe L."/>
        </authorList>
    </citation>
    <scope>NUCLEOTIDE SEQUENCE</scope>
    <source>
        <strain evidence="5">C8Ua_181</strain>
    </source>
</reference>